<dbReference type="RefSeq" id="WP_126485134.1">
    <property type="nucleotide sequence ID" value="NZ_RXNS01000013.1"/>
</dbReference>
<comment type="pathway">
    <text evidence="2">Cofactor biosynthesis; coenzyme F0 biosynthesis.</text>
</comment>
<comment type="cofactor">
    <cofactor evidence="1">
        <name>[4Fe-4S] cluster</name>
        <dbReference type="ChEBI" id="CHEBI:49883"/>
    </cofactor>
</comment>
<dbReference type="InterPro" id="IPR034405">
    <property type="entry name" value="F420"/>
</dbReference>
<keyword evidence="12" id="KW-0808">Transferase</keyword>
<comment type="catalytic activity">
    <reaction evidence="10">
        <text>5-amino-5-(4-hydroxybenzyl)-6-(D-ribitylimino)-5,6-dihydrouracil + S-adenosyl-L-methionine = 7,8-didemethyl-8-hydroxy-5-deazariboflavin + 5'-deoxyadenosine + L-methionine + NH4(+) + H(+)</text>
        <dbReference type="Rhea" id="RHEA:55204"/>
        <dbReference type="ChEBI" id="CHEBI:15378"/>
        <dbReference type="ChEBI" id="CHEBI:17319"/>
        <dbReference type="ChEBI" id="CHEBI:28938"/>
        <dbReference type="ChEBI" id="CHEBI:57844"/>
        <dbReference type="ChEBI" id="CHEBI:59789"/>
        <dbReference type="ChEBI" id="CHEBI:59904"/>
        <dbReference type="ChEBI" id="CHEBI:85936"/>
        <dbReference type="EC" id="4.3.1.32"/>
    </reaction>
</comment>
<dbReference type="PANTHER" id="PTHR43076">
    <property type="entry name" value="FO SYNTHASE (COFH)"/>
    <property type="match status" value="1"/>
</dbReference>
<evidence type="ECO:0000256" key="4">
    <source>
        <dbReference type="ARBA" id="ARBA00022485"/>
    </source>
</evidence>
<keyword evidence="6" id="KW-0479">Metal-binding</keyword>
<dbReference type="Pfam" id="PF04055">
    <property type="entry name" value="Radical_SAM"/>
    <property type="match status" value="1"/>
</dbReference>
<evidence type="ECO:0000256" key="3">
    <source>
        <dbReference type="ARBA" id="ARBA00012126"/>
    </source>
</evidence>
<dbReference type="AlphaFoldDB" id="A0A431V1E9"/>
<evidence type="ECO:0000313" key="13">
    <source>
        <dbReference type="Proteomes" id="UP000267400"/>
    </source>
</evidence>
<dbReference type="OrthoDB" id="9802027at2"/>
<keyword evidence="9" id="KW-0456">Lyase</keyword>
<evidence type="ECO:0000259" key="11">
    <source>
        <dbReference type="PROSITE" id="PS51918"/>
    </source>
</evidence>
<dbReference type="InterPro" id="IPR013785">
    <property type="entry name" value="Aldolase_TIM"/>
</dbReference>
<dbReference type="PANTHER" id="PTHR43076:SF15">
    <property type="entry name" value="7,8-DIDEMETHYL-8-HYDROXY-5-DEAZARIBOFLAVIN SYNTHASE"/>
    <property type="match status" value="1"/>
</dbReference>
<dbReference type="HAMAP" id="MF_01611">
    <property type="entry name" value="FO_synth_sub1"/>
    <property type="match status" value="1"/>
</dbReference>
<dbReference type="EC" id="4.3.1.32" evidence="3"/>
<evidence type="ECO:0000256" key="10">
    <source>
        <dbReference type="ARBA" id="ARBA00048974"/>
    </source>
</evidence>
<dbReference type="UniPathway" id="UPA00072"/>
<evidence type="ECO:0000256" key="9">
    <source>
        <dbReference type="ARBA" id="ARBA00023239"/>
    </source>
</evidence>
<dbReference type="NCBIfam" id="TIGR03550">
    <property type="entry name" value="F420_cofG"/>
    <property type="match status" value="1"/>
</dbReference>
<dbReference type="PROSITE" id="PS51918">
    <property type="entry name" value="RADICAL_SAM"/>
    <property type="match status" value="1"/>
</dbReference>
<dbReference type="InterPro" id="IPR007197">
    <property type="entry name" value="rSAM"/>
</dbReference>
<dbReference type="NCBIfam" id="NF004884">
    <property type="entry name" value="PRK06245.1"/>
    <property type="match status" value="1"/>
</dbReference>
<keyword evidence="4" id="KW-0004">4Fe-4S</keyword>
<keyword evidence="8" id="KW-0411">Iron-sulfur</keyword>
<dbReference type="CDD" id="cd01335">
    <property type="entry name" value="Radical_SAM"/>
    <property type="match status" value="1"/>
</dbReference>
<dbReference type="SMART" id="SM00729">
    <property type="entry name" value="Elp3"/>
    <property type="match status" value="1"/>
</dbReference>
<evidence type="ECO:0000313" key="12">
    <source>
        <dbReference type="EMBL" id="RTR01491.1"/>
    </source>
</evidence>
<evidence type="ECO:0000256" key="6">
    <source>
        <dbReference type="ARBA" id="ARBA00022723"/>
    </source>
</evidence>
<dbReference type="InterPro" id="IPR019939">
    <property type="entry name" value="CofG_family"/>
</dbReference>
<dbReference type="SFLD" id="SFLDG01388">
    <property type="entry name" value="7_8-didemethyl-8-hydroxy-5-dea"/>
    <property type="match status" value="1"/>
</dbReference>
<dbReference type="SFLD" id="SFLDS00029">
    <property type="entry name" value="Radical_SAM"/>
    <property type="match status" value="1"/>
</dbReference>
<evidence type="ECO:0000256" key="2">
    <source>
        <dbReference type="ARBA" id="ARBA00004712"/>
    </source>
</evidence>
<dbReference type="SFLD" id="SFLDG01064">
    <property type="entry name" value="F420__menaquinone_cofactor_bio"/>
    <property type="match status" value="1"/>
</dbReference>
<dbReference type="SFLD" id="SFLDF00294">
    <property type="entry name" value="7_8-didemethyl-8-hydroxy-5-dea"/>
    <property type="match status" value="1"/>
</dbReference>
<proteinExistence type="inferred from homology"/>
<dbReference type="SUPFAM" id="SSF102114">
    <property type="entry name" value="Radical SAM enzymes"/>
    <property type="match status" value="1"/>
</dbReference>
<feature type="domain" description="Radical SAM core" evidence="11">
    <location>
        <begin position="37"/>
        <end position="282"/>
    </location>
</feature>
<dbReference type="InterPro" id="IPR006638">
    <property type="entry name" value="Elp3/MiaA/NifB-like_rSAM"/>
</dbReference>
<evidence type="ECO:0000256" key="7">
    <source>
        <dbReference type="ARBA" id="ARBA00023004"/>
    </source>
</evidence>
<keyword evidence="5" id="KW-0949">S-adenosyl-L-methionine</keyword>
<accession>A0A431V1E9</accession>
<evidence type="ECO:0000256" key="5">
    <source>
        <dbReference type="ARBA" id="ARBA00022691"/>
    </source>
</evidence>
<dbReference type="Proteomes" id="UP000267400">
    <property type="component" value="Unassembled WGS sequence"/>
</dbReference>
<keyword evidence="13" id="KW-1185">Reference proteome</keyword>
<dbReference type="GO" id="GO:0016765">
    <property type="term" value="F:transferase activity, transferring alkyl or aryl (other than methyl) groups"/>
    <property type="evidence" value="ECO:0007669"/>
    <property type="project" value="InterPro"/>
</dbReference>
<dbReference type="GO" id="GO:0044689">
    <property type="term" value="F:7,8-didemethyl-8-hydroxy-5-deazariboflavin synthase activity"/>
    <property type="evidence" value="ECO:0007669"/>
    <property type="project" value="UniProtKB-EC"/>
</dbReference>
<protein>
    <recommendedName>
        <fullName evidence="3">7,8-didemethyl-8-hydroxy-5-deazariboflavin synthase</fullName>
        <ecNumber evidence="3">4.3.1.32</ecNumber>
    </recommendedName>
</protein>
<name>A0A431V1E9_9GAMM</name>
<organism evidence="12 13">
    <name type="scientific">Halomonas nitroreducens</name>
    <dbReference type="NCBI Taxonomy" id="447425"/>
    <lineage>
        <taxon>Bacteria</taxon>
        <taxon>Pseudomonadati</taxon>
        <taxon>Pseudomonadota</taxon>
        <taxon>Gammaproteobacteria</taxon>
        <taxon>Oceanospirillales</taxon>
        <taxon>Halomonadaceae</taxon>
        <taxon>Halomonas</taxon>
    </lineage>
</organism>
<evidence type="ECO:0000256" key="8">
    <source>
        <dbReference type="ARBA" id="ARBA00023014"/>
    </source>
</evidence>
<comment type="caution">
    <text evidence="12">The sequence shown here is derived from an EMBL/GenBank/DDBJ whole genome shotgun (WGS) entry which is preliminary data.</text>
</comment>
<dbReference type="EMBL" id="RXNS01000013">
    <property type="protein sequence ID" value="RTR01491.1"/>
    <property type="molecule type" value="Genomic_DNA"/>
</dbReference>
<sequence>MLTRRQALALETAPNSEFQTLSARAAQLRDRQWGKTLTYSRKVFVPLTNMCRDDCGYCTFVQKPGSEAARVMRPEEVMAVVREGERLGCKEVLFSLGEKPELRYPEAREALAALGHNSMIDYLAEMCARVLDESSLLPHVNAGTLSDADVARLKPVSVSMGMMLENVSRRLLQRGEAHFACPDKVPVQRLRTLERAGRQGVPFTTGILIGIGETWAERVDSLQAINDLHRRYGHIQEVIVQNFRAKPGTAMAGSPEPSLDDMVRTLVLARLLLDPSISLQAPPNLAERFAAYIDAGINDWGGISPVTIDHINPERAWPQIASLRQATARCGFGLEERLAVYPRYLRQAPEQFFTPSIASRLSGIARADGLALQQCL</sequence>
<keyword evidence="7" id="KW-0408">Iron</keyword>
<dbReference type="GO" id="GO:0051539">
    <property type="term" value="F:4 iron, 4 sulfur cluster binding"/>
    <property type="evidence" value="ECO:0007669"/>
    <property type="project" value="UniProtKB-KW"/>
</dbReference>
<dbReference type="GO" id="GO:0046872">
    <property type="term" value="F:metal ion binding"/>
    <property type="evidence" value="ECO:0007669"/>
    <property type="project" value="UniProtKB-KW"/>
</dbReference>
<dbReference type="InterPro" id="IPR058240">
    <property type="entry name" value="rSAM_sf"/>
</dbReference>
<gene>
    <name evidence="12" type="primary">cofG</name>
    <name evidence="12" type="ORF">EKG36_13965</name>
</gene>
<dbReference type="Gene3D" id="3.20.20.70">
    <property type="entry name" value="Aldolase class I"/>
    <property type="match status" value="1"/>
</dbReference>
<reference evidence="12 13" key="1">
    <citation type="submission" date="2018-12" db="EMBL/GenBank/DDBJ databases">
        <authorList>
            <person name="Yu L."/>
        </authorList>
    </citation>
    <scope>NUCLEOTIDE SEQUENCE [LARGE SCALE GENOMIC DNA]</scope>
    <source>
        <strain evidence="12 13">11S</strain>
    </source>
</reference>
<evidence type="ECO:0000256" key="1">
    <source>
        <dbReference type="ARBA" id="ARBA00001966"/>
    </source>
</evidence>